<keyword evidence="2" id="KW-1003">Cell membrane</keyword>
<evidence type="ECO:0000313" key="8">
    <source>
        <dbReference type="Proteomes" id="UP000658720"/>
    </source>
</evidence>
<feature type="transmembrane region" description="Helical" evidence="6">
    <location>
        <begin position="160"/>
        <end position="182"/>
    </location>
</feature>
<name>A0ABR9VV17_9SYNC</name>
<comment type="caution">
    <text evidence="7">The sequence shown here is derived from an EMBL/GenBank/DDBJ whole genome shotgun (WGS) entry which is preliminary data.</text>
</comment>
<sequence>MTAWQKLQKIAPAAIGACLFVLSIGAIHSELHHYGWQNVLESFQGIVKTRLAGAFALMLINYIILTGYDTLAMFYLGQSLPLAKTSFVGFVSYAISNSVGLALLSGSAIRYRLYQSWQVPTSIIAQAIAFCNLSFWVGLLTVGGITFVVDPLQLPAFLHLPFLSVHPIGFTFLAIIGVYLLVTGNLIKPFKIGRWQTPKIPFAVSLAQIGLTAVDWILASGILYVLLPGHHHLSFPGFFGIYLLAQVAGIISNVPGGLGVFETVVLFLLTPKYSSVEVLGALLAYRVIYYWIPLGSASLSLGAFELFQHRQERRQKSGSE</sequence>
<feature type="transmembrane region" description="Helical" evidence="6">
    <location>
        <begin position="53"/>
        <end position="75"/>
    </location>
</feature>
<keyword evidence="8" id="KW-1185">Reference proteome</keyword>
<keyword evidence="5 6" id="KW-0472">Membrane</keyword>
<gene>
    <name evidence="7" type="ORF">IQ217_15380</name>
</gene>
<feature type="transmembrane region" description="Helical" evidence="6">
    <location>
        <begin position="239"/>
        <end position="268"/>
    </location>
</feature>
<comment type="subcellular location">
    <subcellularLocation>
        <location evidence="1">Cell membrane</location>
        <topology evidence="1">Multi-pass membrane protein</topology>
    </subcellularLocation>
</comment>
<evidence type="ECO:0000256" key="3">
    <source>
        <dbReference type="ARBA" id="ARBA00022692"/>
    </source>
</evidence>
<evidence type="ECO:0000256" key="2">
    <source>
        <dbReference type="ARBA" id="ARBA00022475"/>
    </source>
</evidence>
<dbReference type="Proteomes" id="UP000658720">
    <property type="component" value="Unassembled WGS sequence"/>
</dbReference>
<reference evidence="7 8" key="1">
    <citation type="submission" date="2020-10" db="EMBL/GenBank/DDBJ databases">
        <authorList>
            <person name="Castelo-Branco R."/>
            <person name="Eusebio N."/>
            <person name="Adriana R."/>
            <person name="Vieira A."/>
            <person name="Brugerolle De Fraissinette N."/>
            <person name="Rezende De Castro R."/>
            <person name="Schneider M.P."/>
            <person name="Vasconcelos V."/>
            <person name="Leao P.N."/>
        </authorList>
    </citation>
    <scope>NUCLEOTIDE SEQUENCE [LARGE SCALE GENOMIC DNA]</scope>
    <source>
        <strain evidence="7 8">LEGE 00031</strain>
    </source>
</reference>
<keyword evidence="3 6" id="KW-0812">Transmembrane</keyword>
<dbReference type="EMBL" id="JADEVV010000052">
    <property type="protein sequence ID" value="MBE9255194.1"/>
    <property type="molecule type" value="Genomic_DNA"/>
</dbReference>
<proteinExistence type="predicted"/>
<organism evidence="7 8">
    <name type="scientific">Synechocystis salina LEGE 00031</name>
    <dbReference type="NCBI Taxonomy" id="1828736"/>
    <lineage>
        <taxon>Bacteria</taxon>
        <taxon>Bacillati</taxon>
        <taxon>Cyanobacteriota</taxon>
        <taxon>Cyanophyceae</taxon>
        <taxon>Synechococcales</taxon>
        <taxon>Merismopediaceae</taxon>
        <taxon>Synechocystis</taxon>
    </lineage>
</organism>
<feature type="transmembrane region" description="Helical" evidence="6">
    <location>
        <begin position="123"/>
        <end position="148"/>
    </location>
</feature>
<evidence type="ECO:0000256" key="6">
    <source>
        <dbReference type="SAM" id="Phobius"/>
    </source>
</evidence>
<keyword evidence="4 6" id="KW-1133">Transmembrane helix</keyword>
<dbReference type="RefSeq" id="WP_194020619.1">
    <property type="nucleotide sequence ID" value="NZ_JADEVV010000052.1"/>
</dbReference>
<dbReference type="Pfam" id="PF03706">
    <property type="entry name" value="LPG_synthase_TM"/>
    <property type="match status" value="1"/>
</dbReference>
<evidence type="ECO:0000256" key="1">
    <source>
        <dbReference type="ARBA" id="ARBA00004651"/>
    </source>
</evidence>
<accession>A0ABR9VV17</accession>
<protein>
    <submittedName>
        <fullName evidence="7">UPF0104 family protein</fullName>
    </submittedName>
</protein>
<evidence type="ECO:0000313" key="7">
    <source>
        <dbReference type="EMBL" id="MBE9255194.1"/>
    </source>
</evidence>
<evidence type="ECO:0000256" key="5">
    <source>
        <dbReference type="ARBA" id="ARBA00023136"/>
    </source>
</evidence>
<evidence type="ECO:0000256" key="4">
    <source>
        <dbReference type="ARBA" id="ARBA00022989"/>
    </source>
</evidence>
<feature type="transmembrane region" description="Helical" evidence="6">
    <location>
        <begin position="87"/>
        <end position="111"/>
    </location>
</feature>
<feature type="transmembrane region" description="Helical" evidence="6">
    <location>
        <begin position="202"/>
        <end position="227"/>
    </location>
</feature>
<dbReference type="InterPro" id="IPR022791">
    <property type="entry name" value="L-PG_synthase/AglD"/>
</dbReference>
<feature type="transmembrane region" description="Helical" evidence="6">
    <location>
        <begin position="288"/>
        <end position="307"/>
    </location>
</feature>